<dbReference type="InterPro" id="IPR050649">
    <property type="entry name" value="Paired_Homeobox_TFs"/>
</dbReference>
<sequence length="371" mass="41877">MDLCVRRKSSYDIDSLIGKNKKEKQVSKSDISPGGNERHLTASMTSYDTDACSGDDKGLPRAVISPLKIPCPSTAKCMVELTDQERNDFSPDNNDSKSITSASDDVTSADCVEPEPMMHAYGMLGDLSNRNNYHGGRVPSGMDDRDIEDYGKRKQRRYRTTFTSFQLEELERAFQKTHYPDVFMREELAMRIDLTEARVQVWFQNRRAKWRKKEKVGPQGHPFSPYGGYTNPPTLSPRTLISPQQSYTELLMRAYESQLYHRNDSQFSYPASARNICAGPTLSPPGLYNVAFRGVMYPNIKTTPIHPPAISFQQMFAQMNSQNSKARDTITLPVEHNIMDGDQRTSSIVALRKKAREHEVRIGVEGQGSAS</sequence>
<proteinExistence type="predicted"/>
<feature type="region of interest" description="Disordered" evidence="8">
    <location>
        <begin position="86"/>
        <end position="109"/>
    </location>
</feature>
<dbReference type="InterPro" id="IPR001356">
    <property type="entry name" value="HD"/>
</dbReference>
<evidence type="ECO:0000259" key="10">
    <source>
        <dbReference type="PROSITE" id="PS50803"/>
    </source>
</evidence>
<dbReference type="FunFam" id="1.10.10.60:FF:000102">
    <property type="entry name" value="Aristaless related homeobox"/>
    <property type="match status" value="1"/>
</dbReference>
<evidence type="ECO:0000313" key="11">
    <source>
        <dbReference type="EMBL" id="OWF56579.1"/>
    </source>
</evidence>
<feature type="compositionally biased region" description="Polar residues" evidence="8">
    <location>
        <begin position="90"/>
        <end position="106"/>
    </location>
</feature>
<evidence type="ECO:0000256" key="7">
    <source>
        <dbReference type="RuleBase" id="RU000682"/>
    </source>
</evidence>
<dbReference type="InterPro" id="IPR017970">
    <property type="entry name" value="Homeobox_CS"/>
</dbReference>
<dbReference type="Pfam" id="PF00046">
    <property type="entry name" value="Homeodomain"/>
    <property type="match status" value="1"/>
</dbReference>
<dbReference type="Pfam" id="PF03826">
    <property type="entry name" value="OAR"/>
    <property type="match status" value="1"/>
</dbReference>
<evidence type="ECO:0000256" key="6">
    <source>
        <dbReference type="PROSITE-ProRule" id="PRU00108"/>
    </source>
</evidence>
<dbReference type="GO" id="GO:0005634">
    <property type="term" value="C:nucleus"/>
    <property type="evidence" value="ECO:0007669"/>
    <property type="project" value="UniProtKB-SubCell"/>
</dbReference>
<evidence type="ECO:0000313" key="12">
    <source>
        <dbReference type="Proteomes" id="UP000242188"/>
    </source>
</evidence>
<dbReference type="SMART" id="SM00389">
    <property type="entry name" value="HOX"/>
    <property type="match status" value="1"/>
</dbReference>
<feature type="region of interest" description="Disordered" evidence="8">
    <location>
        <begin position="21"/>
        <end position="41"/>
    </location>
</feature>
<reference evidence="11 12" key="1">
    <citation type="journal article" date="2017" name="Nat. Ecol. Evol.">
        <title>Scallop genome provides insights into evolution of bilaterian karyotype and development.</title>
        <authorList>
            <person name="Wang S."/>
            <person name="Zhang J."/>
            <person name="Jiao W."/>
            <person name="Li J."/>
            <person name="Xun X."/>
            <person name="Sun Y."/>
            <person name="Guo X."/>
            <person name="Huan P."/>
            <person name="Dong B."/>
            <person name="Zhang L."/>
            <person name="Hu X."/>
            <person name="Sun X."/>
            <person name="Wang J."/>
            <person name="Zhao C."/>
            <person name="Wang Y."/>
            <person name="Wang D."/>
            <person name="Huang X."/>
            <person name="Wang R."/>
            <person name="Lv J."/>
            <person name="Li Y."/>
            <person name="Zhang Z."/>
            <person name="Liu B."/>
            <person name="Lu W."/>
            <person name="Hui Y."/>
            <person name="Liang J."/>
            <person name="Zhou Z."/>
            <person name="Hou R."/>
            <person name="Li X."/>
            <person name="Liu Y."/>
            <person name="Li H."/>
            <person name="Ning X."/>
            <person name="Lin Y."/>
            <person name="Zhao L."/>
            <person name="Xing Q."/>
            <person name="Dou J."/>
            <person name="Li Y."/>
            <person name="Mao J."/>
            <person name="Guo H."/>
            <person name="Dou H."/>
            <person name="Li T."/>
            <person name="Mu C."/>
            <person name="Jiang W."/>
            <person name="Fu Q."/>
            <person name="Fu X."/>
            <person name="Miao Y."/>
            <person name="Liu J."/>
            <person name="Yu Q."/>
            <person name="Li R."/>
            <person name="Liao H."/>
            <person name="Li X."/>
            <person name="Kong Y."/>
            <person name="Jiang Z."/>
            <person name="Chourrout D."/>
            <person name="Li R."/>
            <person name="Bao Z."/>
        </authorList>
    </citation>
    <scope>NUCLEOTIDE SEQUENCE [LARGE SCALE GENOMIC DNA]</scope>
    <source>
        <strain evidence="11 12">PY_sf001</strain>
    </source>
</reference>
<evidence type="ECO:0000256" key="2">
    <source>
        <dbReference type="ARBA" id="ARBA00022473"/>
    </source>
</evidence>
<dbReference type="PANTHER" id="PTHR24329">
    <property type="entry name" value="HOMEOBOX PROTEIN ARISTALESS"/>
    <property type="match status" value="1"/>
</dbReference>
<accession>A0A210R6A4</accession>
<dbReference type="CDD" id="cd00086">
    <property type="entry name" value="homeodomain"/>
    <property type="match status" value="1"/>
</dbReference>
<keyword evidence="3 6" id="KW-0238">DNA-binding</keyword>
<dbReference type="SUPFAM" id="SSF46689">
    <property type="entry name" value="Homeodomain-like"/>
    <property type="match status" value="1"/>
</dbReference>
<dbReference type="PROSITE" id="PS00027">
    <property type="entry name" value="HOMEOBOX_1"/>
    <property type="match status" value="1"/>
</dbReference>
<feature type="domain" description="OAR" evidence="10">
    <location>
        <begin position="346"/>
        <end position="359"/>
    </location>
</feature>
<dbReference type="PROSITE" id="PS50803">
    <property type="entry name" value="OAR"/>
    <property type="match status" value="1"/>
</dbReference>
<evidence type="ECO:0000256" key="4">
    <source>
        <dbReference type="ARBA" id="ARBA00023155"/>
    </source>
</evidence>
<comment type="subcellular location">
    <subcellularLocation>
        <location evidence="1 6 7">Nucleus</location>
    </subcellularLocation>
</comment>
<keyword evidence="4 6" id="KW-0371">Homeobox</keyword>
<dbReference type="AlphaFoldDB" id="A0A210R6A4"/>
<dbReference type="EMBL" id="NEDP02000139">
    <property type="protein sequence ID" value="OWF56579.1"/>
    <property type="molecule type" value="Genomic_DNA"/>
</dbReference>
<evidence type="ECO:0000256" key="5">
    <source>
        <dbReference type="ARBA" id="ARBA00023242"/>
    </source>
</evidence>
<feature type="region of interest" description="Disordered" evidence="8">
    <location>
        <begin position="213"/>
        <end position="232"/>
    </location>
</feature>
<keyword evidence="2" id="KW-0217">Developmental protein</keyword>
<dbReference type="InterPro" id="IPR003654">
    <property type="entry name" value="OAR_dom"/>
</dbReference>
<protein>
    <submittedName>
        <fullName evidence="11">Homeobox protein aristaless</fullName>
    </submittedName>
</protein>
<feature type="domain" description="Homeobox" evidence="9">
    <location>
        <begin position="153"/>
        <end position="213"/>
    </location>
</feature>
<dbReference type="GO" id="GO:0000981">
    <property type="term" value="F:DNA-binding transcription factor activity, RNA polymerase II-specific"/>
    <property type="evidence" value="ECO:0007669"/>
    <property type="project" value="InterPro"/>
</dbReference>
<dbReference type="STRING" id="6573.A0A210R6A4"/>
<evidence type="ECO:0000256" key="8">
    <source>
        <dbReference type="SAM" id="MobiDB-lite"/>
    </source>
</evidence>
<dbReference type="Proteomes" id="UP000242188">
    <property type="component" value="Unassembled WGS sequence"/>
</dbReference>
<comment type="caution">
    <text evidence="11">The sequence shown here is derived from an EMBL/GenBank/DDBJ whole genome shotgun (WGS) entry which is preliminary data.</text>
</comment>
<dbReference type="PROSITE" id="PS50071">
    <property type="entry name" value="HOMEOBOX_2"/>
    <property type="match status" value="1"/>
</dbReference>
<keyword evidence="12" id="KW-1185">Reference proteome</keyword>
<dbReference type="InterPro" id="IPR009057">
    <property type="entry name" value="Homeodomain-like_sf"/>
</dbReference>
<name>A0A210R6A4_MIZYE</name>
<evidence type="ECO:0000256" key="3">
    <source>
        <dbReference type="ARBA" id="ARBA00023125"/>
    </source>
</evidence>
<dbReference type="GO" id="GO:0000977">
    <property type="term" value="F:RNA polymerase II transcription regulatory region sequence-specific DNA binding"/>
    <property type="evidence" value="ECO:0007669"/>
    <property type="project" value="TreeGrafter"/>
</dbReference>
<evidence type="ECO:0000259" key="9">
    <source>
        <dbReference type="PROSITE" id="PS50071"/>
    </source>
</evidence>
<dbReference type="Gene3D" id="1.10.10.60">
    <property type="entry name" value="Homeodomain-like"/>
    <property type="match status" value="1"/>
</dbReference>
<evidence type="ECO:0000256" key="1">
    <source>
        <dbReference type="ARBA" id="ARBA00004123"/>
    </source>
</evidence>
<gene>
    <name evidence="11" type="ORF">KP79_PYT20946</name>
</gene>
<feature type="DNA-binding region" description="Homeobox" evidence="6">
    <location>
        <begin position="155"/>
        <end position="214"/>
    </location>
</feature>
<dbReference type="OrthoDB" id="6159439at2759"/>
<dbReference type="PANTHER" id="PTHR24329:SF337">
    <property type="entry name" value="ARISTALESS RELATED HOMEOBOX"/>
    <property type="match status" value="1"/>
</dbReference>
<keyword evidence="5 6" id="KW-0539">Nucleus</keyword>
<organism evidence="11 12">
    <name type="scientific">Mizuhopecten yessoensis</name>
    <name type="common">Japanese scallop</name>
    <name type="synonym">Patinopecten yessoensis</name>
    <dbReference type="NCBI Taxonomy" id="6573"/>
    <lineage>
        <taxon>Eukaryota</taxon>
        <taxon>Metazoa</taxon>
        <taxon>Spiralia</taxon>
        <taxon>Lophotrochozoa</taxon>
        <taxon>Mollusca</taxon>
        <taxon>Bivalvia</taxon>
        <taxon>Autobranchia</taxon>
        <taxon>Pteriomorphia</taxon>
        <taxon>Pectinida</taxon>
        <taxon>Pectinoidea</taxon>
        <taxon>Pectinidae</taxon>
        <taxon>Mizuhopecten</taxon>
    </lineage>
</organism>